<dbReference type="AlphaFoldDB" id="A0A2V3TU87"/>
<dbReference type="InterPro" id="IPR050259">
    <property type="entry name" value="SDR"/>
</dbReference>
<dbReference type="PRINTS" id="PR00080">
    <property type="entry name" value="SDRFAMILY"/>
</dbReference>
<dbReference type="Pfam" id="PF13561">
    <property type="entry name" value="adh_short_C2"/>
    <property type="match status" value="1"/>
</dbReference>
<dbReference type="SUPFAM" id="SSF51735">
    <property type="entry name" value="NAD(P)-binding Rossmann-fold domains"/>
    <property type="match status" value="1"/>
</dbReference>
<reference evidence="2 3" key="1">
    <citation type="submission" date="2018-05" db="EMBL/GenBank/DDBJ databases">
        <title>Genomic Encyclopedia of Type Strains, Phase IV (KMG-IV): sequencing the most valuable type-strain genomes for metagenomic binning, comparative biology and taxonomic classification.</title>
        <authorList>
            <person name="Goeker M."/>
        </authorList>
    </citation>
    <scope>NUCLEOTIDE SEQUENCE [LARGE SCALE GENOMIC DNA]</scope>
    <source>
        <strain evidence="2 3">DSM 6462</strain>
    </source>
</reference>
<dbReference type="InterPro" id="IPR036291">
    <property type="entry name" value="NAD(P)-bd_dom_sf"/>
</dbReference>
<dbReference type="CDD" id="cd05233">
    <property type="entry name" value="SDR_c"/>
    <property type="match status" value="1"/>
</dbReference>
<dbReference type="InterPro" id="IPR020904">
    <property type="entry name" value="Sc_DH/Rdtase_CS"/>
</dbReference>
<dbReference type="PROSITE" id="PS00061">
    <property type="entry name" value="ADH_SHORT"/>
    <property type="match status" value="1"/>
</dbReference>
<evidence type="ECO:0000313" key="3">
    <source>
        <dbReference type="Proteomes" id="UP000248021"/>
    </source>
</evidence>
<dbReference type="FunFam" id="3.40.50.720:FF:000084">
    <property type="entry name" value="Short-chain dehydrogenase reductase"/>
    <property type="match status" value="1"/>
</dbReference>
<evidence type="ECO:0000313" key="2">
    <source>
        <dbReference type="EMBL" id="PXW52172.1"/>
    </source>
</evidence>
<accession>A0A2V3TU87</accession>
<dbReference type="InterPro" id="IPR002347">
    <property type="entry name" value="SDR_fam"/>
</dbReference>
<comment type="similarity">
    <text evidence="1">Belongs to the short-chain dehydrogenases/reductases (SDR) family.</text>
</comment>
<gene>
    <name evidence="2" type="ORF">C7450_11735</name>
</gene>
<name>A0A2V3TU87_9HYPH</name>
<dbReference type="Gene3D" id="3.40.50.720">
    <property type="entry name" value="NAD(P)-binding Rossmann-like Domain"/>
    <property type="match status" value="1"/>
</dbReference>
<dbReference type="PANTHER" id="PTHR42879">
    <property type="entry name" value="3-OXOACYL-(ACYL-CARRIER-PROTEIN) REDUCTASE"/>
    <property type="match status" value="1"/>
</dbReference>
<dbReference type="Proteomes" id="UP000248021">
    <property type="component" value="Unassembled WGS sequence"/>
</dbReference>
<dbReference type="EMBL" id="QJJK01000017">
    <property type="protein sequence ID" value="PXW52172.1"/>
    <property type="molecule type" value="Genomic_DNA"/>
</dbReference>
<dbReference type="PANTHER" id="PTHR42879:SF2">
    <property type="entry name" value="3-OXOACYL-[ACYL-CARRIER-PROTEIN] REDUCTASE FABG"/>
    <property type="match status" value="1"/>
</dbReference>
<dbReference type="RefSeq" id="WP_170147509.1">
    <property type="nucleotide sequence ID" value="NZ_JAHBRY010000001.1"/>
</dbReference>
<sequence>MVGRRALVTGGSRGIGRAIATAMTAAGHDVTILGRNRASLDEALAQGVAARGEVVDVTDVDRLAAIAGAGYDILVNNAGGAGTAPFLKSDRALFSRMMALNVESAAEAMRAALPGMIERGFGRVINVASTAGVKGYAYVSAYVAAKHAVVGLTRAVALEMAKTGVTINAVCPGYTDTDLVADSVKSIVAKTQRSAEEAKAHFTASNPLGRLIKPEEVASAAVWLASDGAAAMTGQCIVIAGGEV</sequence>
<organism evidence="2 3">
    <name type="scientific">Chelatococcus asaccharovorans</name>
    <dbReference type="NCBI Taxonomy" id="28210"/>
    <lineage>
        <taxon>Bacteria</taxon>
        <taxon>Pseudomonadati</taxon>
        <taxon>Pseudomonadota</taxon>
        <taxon>Alphaproteobacteria</taxon>
        <taxon>Hyphomicrobiales</taxon>
        <taxon>Chelatococcaceae</taxon>
        <taxon>Chelatococcus</taxon>
    </lineage>
</organism>
<protein>
    <submittedName>
        <fullName evidence="2">Short-subunit dehydrogenase</fullName>
    </submittedName>
</protein>
<keyword evidence="3" id="KW-1185">Reference proteome</keyword>
<dbReference type="PRINTS" id="PR00081">
    <property type="entry name" value="GDHRDH"/>
</dbReference>
<comment type="caution">
    <text evidence="2">The sequence shown here is derived from an EMBL/GenBank/DDBJ whole genome shotgun (WGS) entry which is preliminary data.</text>
</comment>
<evidence type="ECO:0000256" key="1">
    <source>
        <dbReference type="ARBA" id="ARBA00006484"/>
    </source>
</evidence>
<dbReference type="GO" id="GO:0032787">
    <property type="term" value="P:monocarboxylic acid metabolic process"/>
    <property type="evidence" value="ECO:0007669"/>
    <property type="project" value="UniProtKB-ARBA"/>
</dbReference>
<proteinExistence type="inferred from homology"/>